<dbReference type="AlphaFoldDB" id="A0A1H4AEG4"/>
<dbReference type="EMBL" id="FNQO01000003">
    <property type="protein sequence ID" value="SEA34276.1"/>
    <property type="molecule type" value="Genomic_DNA"/>
</dbReference>
<accession>A0A1H4AEG4</accession>
<sequence length="224" mass="22840">MDCLDQKNNTSRSRVFASEIVSYSQHEFMVPGRVTMKTTIRTFAAFALAAAASGALAANDGNVATGVNAASQGDFQVNLNLGTAIVVKNLGDLTLDATTAVNGQPIVGREQICVGGVGFSSYSVDLVSTNGITGGGAGATFGFQLNGSAQNLEYSASFADDTNLSSTGDSADSSTGVVTGGSYLRNGTLGCTSDNAQVIVSVPNWESATETTYSDTLTVTVTAE</sequence>
<organism evidence="1 2">
    <name type="scientific">Microbulbifer marinus</name>
    <dbReference type="NCBI Taxonomy" id="658218"/>
    <lineage>
        <taxon>Bacteria</taxon>
        <taxon>Pseudomonadati</taxon>
        <taxon>Pseudomonadota</taxon>
        <taxon>Gammaproteobacteria</taxon>
        <taxon>Cellvibrionales</taxon>
        <taxon>Microbulbiferaceae</taxon>
        <taxon>Microbulbifer</taxon>
    </lineage>
</organism>
<evidence type="ECO:0000313" key="1">
    <source>
        <dbReference type="EMBL" id="SEA34276.1"/>
    </source>
</evidence>
<dbReference type="STRING" id="658218.SAMN05216562_2727"/>
<gene>
    <name evidence="1" type="ORF">SAMN05216562_2727</name>
</gene>
<keyword evidence="2" id="KW-1185">Reference proteome</keyword>
<dbReference type="Proteomes" id="UP000198658">
    <property type="component" value="Unassembled WGS sequence"/>
</dbReference>
<proteinExistence type="predicted"/>
<protein>
    <submittedName>
        <fullName evidence="1">Uncharacterized protein</fullName>
    </submittedName>
</protein>
<evidence type="ECO:0000313" key="2">
    <source>
        <dbReference type="Proteomes" id="UP000198658"/>
    </source>
</evidence>
<name>A0A1H4AEG4_9GAMM</name>
<reference evidence="2" key="1">
    <citation type="submission" date="2016-10" db="EMBL/GenBank/DDBJ databases">
        <authorList>
            <person name="Varghese N."/>
            <person name="Submissions S."/>
        </authorList>
    </citation>
    <scope>NUCLEOTIDE SEQUENCE [LARGE SCALE GENOMIC DNA]</scope>
    <source>
        <strain evidence="2">CGMCC 1.10657</strain>
    </source>
</reference>